<evidence type="ECO:0000313" key="1">
    <source>
        <dbReference type="EMBL" id="MEQ2218420.1"/>
    </source>
</evidence>
<evidence type="ECO:0008006" key="3">
    <source>
        <dbReference type="Google" id="ProtNLM"/>
    </source>
</evidence>
<keyword evidence="2" id="KW-1185">Reference proteome</keyword>
<name>A0ABV0SDX3_9TELE</name>
<evidence type="ECO:0000313" key="2">
    <source>
        <dbReference type="Proteomes" id="UP001434883"/>
    </source>
</evidence>
<protein>
    <recommendedName>
        <fullName evidence="3">ZP domain-containing protein</fullName>
    </recommendedName>
</protein>
<accession>A0ABV0SDX3</accession>
<organism evidence="1 2">
    <name type="scientific">Xenoophorus captivus</name>
    <dbReference type="NCBI Taxonomy" id="1517983"/>
    <lineage>
        <taxon>Eukaryota</taxon>
        <taxon>Metazoa</taxon>
        <taxon>Chordata</taxon>
        <taxon>Craniata</taxon>
        <taxon>Vertebrata</taxon>
        <taxon>Euteleostomi</taxon>
        <taxon>Actinopterygii</taxon>
        <taxon>Neopterygii</taxon>
        <taxon>Teleostei</taxon>
        <taxon>Neoteleostei</taxon>
        <taxon>Acanthomorphata</taxon>
        <taxon>Ovalentaria</taxon>
        <taxon>Atherinomorphae</taxon>
        <taxon>Cyprinodontiformes</taxon>
        <taxon>Goodeidae</taxon>
        <taxon>Xenoophorus</taxon>
    </lineage>
</organism>
<gene>
    <name evidence="1" type="ORF">XENOCAPTIV_002991</name>
</gene>
<dbReference type="EMBL" id="JAHRIN010076928">
    <property type="protein sequence ID" value="MEQ2218420.1"/>
    <property type="molecule type" value="Genomic_DNA"/>
</dbReference>
<sequence length="133" mass="15117">MLASFIHSRTSFDLCFGSLSYQKNHVCPSFNHVSCGFEVRLKNLEVVLPLHHCTYFVQCFSTTCSKTTPQHDGTTTMLGRWYSVPNFESTNFTPPNILATCNSPGLFVFILTYVLSSDDDSLHQRVDTWTYCN</sequence>
<reference evidence="1 2" key="1">
    <citation type="submission" date="2021-06" db="EMBL/GenBank/DDBJ databases">
        <authorList>
            <person name="Palmer J.M."/>
        </authorList>
    </citation>
    <scope>NUCLEOTIDE SEQUENCE [LARGE SCALE GENOMIC DNA]</scope>
    <source>
        <strain evidence="1 2">XC_2019</strain>
        <tissue evidence="1">Muscle</tissue>
    </source>
</reference>
<dbReference type="Proteomes" id="UP001434883">
    <property type="component" value="Unassembled WGS sequence"/>
</dbReference>
<proteinExistence type="predicted"/>
<comment type="caution">
    <text evidence="1">The sequence shown here is derived from an EMBL/GenBank/DDBJ whole genome shotgun (WGS) entry which is preliminary data.</text>
</comment>